<feature type="transmembrane region" description="Helical" evidence="1">
    <location>
        <begin position="72"/>
        <end position="93"/>
    </location>
</feature>
<dbReference type="Proteomes" id="UP000239735">
    <property type="component" value="Unassembled WGS sequence"/>
</dbReference>
<evidence type="ECO:0000256" key="1">
    <source>
        <dbReference type="SAM" id="Phobius"/>
    </source>
</evidence>
<dbReference type="EMBL" id="OKRB01000074">
    <property type="protein sequence ID" value="SPE19030.1"/>
    <property type="molecule type" value="Genomic_DNA"/>
</dbReference>
<name>A0A2N9L6Z0_9BACT</name>
<evidence type="ECO:0000313" key="3">
    <source>
        <dbReference type="Proteomes" id="UP000239735"/>
    </source>
</evidence>
<accession>A0A2N9L6Z0</accession>
<reference evidence="3" key="1">
    <citation type="submission" date="2018-02" db="EMBL/GenBank/DDBJ databases">
        <authorList>
            <person name="Hausmann B."/>
        </authorList>
    </citation>
    <scope>NUCLEOTIDE SEQUENCE [LARGE SCALE GENOMIC DNA]</scope>
    <source>
        <strain evidence="3">Peat soil MAG SbA5</strain>
    </source>
</reference>
<evidence type="ECO:0000313" key="2">
    <source>
        <dbReference type="EMBL" id="SPE19030.1"/>
    </source>
</evidence>
<feature type="transmembrane region" description="Helical" evidence="1">
    <location>
        <begin position="7"/>
        <end position="24"/>
    </location>
</feature>
<keyword evidence="1" id="KW-0812">Transmembrane</keyword>
<organism evidence="2 3">
    <name type="scientific">Candidatus Sulfuritelmatomonas gaucii</name>
    <dbReference type="NCBI Taxonomy" id="2043161"/>
    <lineage>
        <taxon>Bacteria</taxon>
        <taxon>Pseudomonadati</taxon>
        <taxon>Acidobacteriota</taxon>
        <taxon>Terriglobia</taxon>
        <taxon>Terriglobales</taxon>
        <taxon>Acidobacteriaceae</taxon>
        <taxon>Candidatus Sulfuritelmatomonas</taxon>
    </lineage>
</organism>
<protein>
    <recommendedName>
        <fullName evidence="4">Lipoprotein</fullName>
    </recommendedName>
</protein>
<keyword evidence="1" id="KW-0472">Membrane</keyword>
<feature type="transmembrane region" description="Helical" evidence="1">
    <location>
        <begin position="44"/>
        <end position="65"/>
    </location>
</feature>
<proteinExistence type="predicted"/>
<dbReference type="PROSITE" id="PS51257">
    <property type="entry name" value="PROKAR_LIPOPROTEIN"/>
    <property type="match status" value="1"/>
</dbReference>
<sequence length="163" mass="17370">MKAARWPLSIVNVLLLAGCTYFAWHELFGLMFGMGESGGSPGLLGGAFLLVTALGVVGFAIAALGTFSRVRVFGLLGLASAIASLPAAAIFAWQEVRVIVSISNSNDPWLRSWYQAHTWNRVESFLPAVLDLAAICLSALWLRQLARTNALRSPAEGSAALHS</sequence>
<keyword evidence="1" id="KW-1133">Transmembrane helix</keyword>
<dbReference type="AlphaFoldDB" id="A0A2N9L6Z0"/>
<feature type="transmembrane region" description="Helical" evidence="1">
    <location>
        <begin position="124"/>
        <end position="142"/>
    </location>
</feature>
<evidence type="ECO:0008006" key="4">
    <source>
        <dbReference type="Google" id="ProtNLM"/>
    </source>
</evidence>
<gene>
    <name evidence="2" type="ORF">SBA5_190007</name>
</gene>